<feature type="region of interest" description="Disordered" evidence="1">
    <location>
        <begin position="1"/>
        <end position="35"/>
    </location>
</feature>
<keyword evidence="3" id="KW-1185">Reference proteome</keyword>
<dbReference type="Proteomes" id="UP001603978">
    <property type="component" value="Unassembled WGS sequence"/>
</dbReference>
<name>A0ABW7AP23_9ACTN</name>
<organism evidence="2 3">
    <name type="scientific">Nonomuraea marmarensis</name>
    <dbReference type="NCBI Taxonomy" id="3351344"/>
    <lineage>
        <taxon>Bacteria</taxon>
        <taxon>Bacillati</taxon>
        <taxon>Actinomycetota</taxon>
        <taxon>Actinomycetes</taxon>
        <taxon>Streptosporangiales</taxon>
        <taxon>Streptosporangiaceae</taxon>
        <taxon>Nonomuraea</taxon>
    </lineage>
</organism>
<dbReference type="EMBL" id="JBICRM010000034">
    <property type="protein sequence ID" value="MFG1709160.1"/>
    <property type="molecule type" value="Genomic_DNA"/>
</dbReference>
<evidence type="ECO:0000256" key="1">
    <source>
        <dbReference type="SAM" id="MobiDB-lite"/>
    </source>
</evidence>
<proteinExistence type="predicted"/>
<feature type="compositionally biased region" description="Low complexity" evidence="1">
    <location>
        <begin position="1"/>
        <end position="10"/>
    </location>
</feature>
<evidence type="ECO:0000313" key="2">
    <source>
        <dbReference type="EMBL" id="MFG1709160.1"/>
    </source>
</evidence>
<feature type="compositionally biased region" description="Basic and acidic residues" evidence="1">
    <location>
        <begin position="82"/>
        <end position="98"/>
    </location>
</feature>
<comment type="caution">
    <text evidence="2">The sequence shown here is derived from an EMBL/GenBank/DDBJ whole genome shotgun (WGS) entry which is preliminary data.</text>
</comment>
<gene>
    <name evidence="2" type="ORF">ACFLIM_38810</name>
</gene>
<sequence length="163" mass="17971">MARSTTATAARKALVKQAEQQAGSRVRTKSRQDKPTLAVRISYHTNERLTPANEKTGLGVSGIVEAALVDYLDFLGIPADAEPPRNPDGSRPKRERTDKKRTRRTKEEIDEVSIGPRITRQTDNRLTIACLDTGTGPQDILETALKAWLRKQGIPLYPQTPGA</sequence>
<reference evidence="2 3" key="1">
    <citation type="submission" date="2024-10" db="EMBL/GenBank/DDBJ databases">
        <authorList>
            <person name="Topkara A.R."/>
            <person name="Saygin H."/>
        </authorList>
    </citation>
    <scope>NUCLEOTIDE SEQUENCE [LARGE SCALE GENOMIC DNA]</scope>
    <source>
        <strain evidence="2 3">M3C6</strain>
    </source>
</reference>
<feature type="region of interest" description="Disordered" evidence="1">
    <location>
        <begin position="77"/>
        <end position="109"/>
    </location>
</feature>
<protein>
    <recommendedName>
        <fullName evidence="4">Lsr2 protein</fullName>
    </recommendedName>
</protein>
<evidence type="ECO:0000313" key="3">
    <source>
        <dbReference type="Proteomes" id="UP001603978"/>
    </source>
</evidence>
<evidence type="ECO:0008006" key="4">
    <source>
        <dbReference type="Google" id="ProtNLM"/>
    </source>
</evidence>
<accession>A0ABW7AP23</accession>
<dbReference type="RefSeq" id="WP_393173665.1">
    <property type="nucleotide sequence ID" value="NZ_JBICRM010000034.1"/>
</dbReference>